<comment type="caution">
    <text evidence="1">The sequence shown here is derived from an EMBL/GenBank/DDBJ whole genome shotgun (WGS) entry which is preliminary data.</text>
</comment>
<evidence type="ECO:0000313" key="1">
    <source>
        <dbReference type="EMBL" id="GIX85914.1"/>
    </source>
</evidence>
<name>A0AAV4NM90_CAEEX</name>
<keyword evidence="2" id="KW-1185">Reference proteome</keyword>
<dbReference type="EMBL" id="BPLR01021106">
    <property type="protein sequence ID" value="GIX85914.1"/>
    <property type="molecule type" value="Genomic_DNA"/>
</dbReference>
<dbReference type="Proteomes" id="UP001054945">
    <property type="component" value="Unassembled WGS sequence"/>
</dbReference>
<proteinExistence type="predicted"/>
<dbReference type="AlphaFoldDB" id="A0AAV4NM90"/>
<organism evidence="1 2">
    <name type="scientific">Caerostris extrusa</name>
    <name type="common">Bark spider</name>
    <name type="synonym">Caerostris bankana</name>
    <dbReference type="NCBI Taxonomy" id="172846"/>
    <lineage>
        <taxon>Eukaryota</taxon>
        <taxon>Metazoa</taxon>
        <taxon>Ecdysozoa</taxon>
        <taxon>Arthropoda</taxon>
        <taxon>Chelicerata</taxon>
        <taxon>Arachnida</taxon>
        <taxon>Araneae</taxon>
        <taxon>Araneomorphae</taxon>
        <taxon>Entelegynae</taxon>
        <taxon>Araneoidea</taxon>
        <taxon>Araneidae</taxon>
        <taxon>Caerostris</taxon>
    </lineage>
</organism>
<accession>A0AAV4NM90</accession>
<protein>
    <submittedName>
        <fullName evidence="1">Uncharacterized protein</fullName>
    </submittedName>
</protein>
<reference evidence="1 2" key="1">
    <citation type="submission" date="2021-06" db="EMBL/GenBank/DDBJ databases">
        <title>Caerostris extrusa draft genome.</title>
        <authorList>
            <person name="Kono N."/>
            <person name="Arakawa K."/>
        </authorList>
    </citation>
    <scope>NUCLEOTIDE SEQUENCE [LARGE SCALE GENOMIC DNA]</scope>
</reference>
<evidence type="ECO:0000313" key="2">
    <source>
        <dbReference type="Proteomes" id="UP001054945"/>
    </source>
</evidence>
<gene>
    <name evidence="1" type="ORF">CEXT_271831</name>
</gene>
<sequence>MGCGISLGSLFTRFDPSDFSLWRHLKHQVYFQNPQTSKELSSTFLLQMSPFCLEWVSPNFFPSHIIAANGGFHVNTTSKITT</sequence>